<keyword evidence="3" id="KW-1185">Reference proteome</keyword>
<dbReference type="CDD" id="cd11529">
    <property type="entry name" value="NTP-PPase_MazG_Cterm"/>
    <property type="match status" value="1"/>
</dbReference>
<evidence type="ECO:0000313" key="2">
    <source>
        <dbReference type="EMBL" id="MBC8543904.1"/>
    </source>
</evidence>
<dbReference type="CDD" id="cd11528">
    <property type="entry name" value="NTP-PPase_MazG_Nterm"/>
    <property type="match status" value="1"/>
</dbReference>
<comment type="caution">
    <text evidence="2">The sequence shown here is derived from an EMBL/GenBank/DDBJ whole genome shotgun (WGS) entry which is preliminary data.</text>
</comment>
<dbReference type="AlphaFoldDB" id="A0A926I163"/>
<proteinExistence type="predicted"/>
<dbReference type="GO" id="GO:0046061">
    <property type="term" value="P:dATP catabolic process"/>
    <property type="evidence" value="ECO:0007669"/>
    <property type="project" value="TreeGrafter"/>
</dbReference>
<name>A0A926I163_9FIRM</name>
<reference evidence="2" key="1">
    <citation type="submission" date="2020-08" db="EMBL/GenBank/DDBJ databases">
        <title>Genome public.</title>
        <authorList>
            <person name="Liu C."/>
            <person name="Sun Q."/>
        </authorList>
    </citation>
    <scope>NUCLEOTIDE SEQUENCE</scope>
    <source>
        <strain evidence="2">NSJ-32</strain>
    </source>
</reference>
<evidence type="ECO:0000313" key="3">
    <source>
        <dbReference type="Proteomes" id="UP000657006"/>
    </source>
</evidence>
<dbReference type="GO" id="GO:0046081">
    <property type="term" value="P:dUTP catabolic process"/>
    <property type="evidence" value="ECO:0007669"/>
    <property type="project" value="TreeGrafter"/>
</dbReference>
<dbReference type="Gene3D" id="1.10.287.1080">
    <property type="entry name" value="MazG-like"/>
    <property type="match status" value="2"/>
</dbReference>
<dbReference type="RefSeq" id="WP_177720008.1">
    <property type="nucleotide sequence ID" value="NZ_JACRSQ010000014.1"/>
</dbReference>
<dbReference type="GO" id="GO:0006950">
    <property type="term" value="P:response to stress"/>
    <property type="evidence" value="ECO:0007669"/>
    <property type="project" value="UniProtKB-ARBA"/>
</dbReference>
<dbReference type="FunFam" id="1.10.287.1080:FF:000001">
    <property type="entry name" value="Nucleoside triphosphate pyrophosphohydrolase"/>
    <property type="match status" value="1"/>
</dbReference>
<accession>A0A926I163</accession>
<feature type="domain" description="NTP pyrophosphohydrolase MazG-like" evidence="1">
    <location>
        <begin position="33"/>
        <end position="106"/>
    </location>
</feature>
<dbReference type="NCBIfam" id="NF007113">
    <property type="entry name" value="PRK09562.1"/>
    <property type="match status" value="1"/>
</dbReference>
<dbReference type="GO" id="GO:0047429">
    <property type="term" value="F:nucleoside triphosphate diphosphatase activity"/>
    <property type="evidence" value="ECO:0007669"/>
    <property type="project" value="UniProtKB-EC"/>
</dbReference>
<keyword evidence="2" id="KW-0378">Hydrolase</keyword>
<dbReference type="Pfam" id="PF03819">
    <property type="entry name" value="MazG"/>
    <property type="match status" value="2"/>
</dbReference>
<evidence type="ECO:0000259" key="1">
    <source>
        <dbReference type="Pfam" id="PF03819"/>
    </source>
</evidence>
<dbReference type="PANTHER" id="PTHR30522:SF0">
    <property type="entry name" value="NUCLEOSIDE TRIPHOSPHATE PYROPHOSPHOHYDROLASE"/>
    <property type="match status" value="1"/>
</dbReference>
<dbReference type="GO" id="GO:0006203">
    <property type="term" value="P:dGTP catabolic process"/>
    <property type="evidence" value="ECO:0007669"/>
    <property type="project" value="TreeGrafter"/>
</dbReference>
<protein>
    <submittedName>
        <fullName evidence="2">Nucleoside triphosphate pyrophosphohydrolase</fullName>
        <ecNumber evidence="2">3.6.1.9</ecNumber>
    </submittedName>
</protein>
<dbReference type="InterPro" id="IPR048015">
    <property type="entry name" value="NTP-PPase_MazG-like_N"/>
</dbReference>
<dbReference type="GO" id="GO:0046076">
    <property type="term" value="P:dTTP catabolic process"/>
    <property type="evidence" value="ECO:0007669"/>
    <property type="project" value="TreeGrafter"/>
</dbReference>
<dbReference type="InterPro" id="IPR048011">
    <property type="entry name" value="NTP-PPase_MazG-like_C"/>
</dbReference>
<organism evidence="2 3">
    <name type="scientific">Bianquea renquensis</name>
    <dbReference type="NCBI Taxonomy" id="2763661"/>
    <lineage>
        <taxon>Bacteria</taxon>
        <taxon>Bacillati</taxon>
        <taxon>Bacillota</taxon>
        <taxon>Clostridia</taxon>
        <taxon>Eubacteriales</taxon>
        <taxon>Bianqueaceae</taxon>
        <taxon>Bianquea</taxon>
    </lineage>
</organism>
<sequence length="270" mass="30706">MKFPQKNAYDFQDLCQIVADLRSPQGCAWDRAQTKEDLIQYVMEEAYEVIDAIRKQDMAGLQEELGDLCIQIVFLAQIAAEQGAFTMDDVCDGVVKKMLFRHPHVFGSDEETLTKEQVPDTWEAQKQKEKQYKSITEQMESVPASMPALLRAYKVQAKAAKVGFDWPDAAAMLDKIKEETQELEAEVYCQDEEDNGNNGKISEELGDLMLVLSNFSRFFALNPEIVLTNAIEKFINRFRAVECKSQLQGLSLADLTLAEMDVLWEETKHS</sequence>
<dbReference type="GO" id="GO:0046047">
    <property type="term" value="P:TTP catabolic process"/>
    <property type="evidence" value="ECO:0007669"/>
    <property type="project" value="TreeGrafter"/>
</dbReference>
<gene>
    <name evidence="2" type="primary">mazG</name>
    <name evidence="2" type="ORF">H8730_10145</name>
</gene>
<dbReference type="EC" id="3.6.1.9" evidence="2"/>
<dbReference type="NCBIfam" id="TIGR00444">
    <property type="entry name" value="mazG"/>
    <property type="match status" value="1"/>
</dbReference>
<dbReference type="InterPro" id="IPR004518">
    <property type="entry name" value="MazG-like_dom"/>
</dbReference>
<dbReference type="GO" id="GO:0046052">
    <property type="term" value="P:UTP catabolic process"/>
    <property type="evidence" value="ECO:0007669"/>
    <property type="project" value="TreeGrafter"/>
</dbReference>
<dbReference type="SUPFAM" id="SSF101386">
    <property type="entry name" value="all-alpha NTP pyrophosphatases"/>
    <property type="match status" value="2"/>
</dbReference>
<dbReference type="Proteomes" id="UP000657006">
    <property type="component" value="Unassembled WGS sequence"/>
</dbReference>
<dbReference type="InterPro" id="IPR011551">
    <property type="entry name" value="NTP_PyrPHydrolase_MazG"/>
</dbReference>
<dbReference type="PANTHER" id="PTHR30522">
    <property type="entry name" value="NUCLEOSIDE TRIPHOSPHATE PYROPHOSPHOHYDROLASE"/>
    <property type="match status" value="1"/>
</dbReference>
<dbReference type="EMBL" id="JACRSQ010000014">
    <property type="protein sequence ID" value="MBC8543904.1"/>
    <property type="molecule type" value="Genomic_DNA"/>
</dbReference>
<feature type="domain" description="NTP pyrophosphohydrolase MazG-like" evidence="1">
    <location>
        <begin position="171"/>
        <end position="237"/>
    </location>
</feature>